<reference evidence="1" key="1">
    <citation type="submission" date="2019-08" db="EMBL/GenBank/DDBJ databases">
        <title>Genome sequence of Clostridiales bacterium MT110.</title>
        <authorList>
            <person name="Cao J."/>
        </authorList>
    </citation>
    <scope>NUCLEOTIDE SEQUENCE</scope>
    <source>
        <strain evidence="1">MT110</strain>
    </source>
</reference>
<gene>
    <name evidence="1" type="ORF">FRZ06_18005</name>
</gene>
<evidence type="ECO:0000313" key="2">
    <source>
        <dbReference type="Proteomes" id="UP000594014"/>
    </source>
</evidence>
<proteinExistence type="predicted"/>
<dbReference type="EMBL" id="CP042469">
    <property type="protein sequence ID" value="QOX65103.1"/>
    <property type="molecule type" value="Genomic_DNA"/>
</dbReference>
<evidence type="ECO:0000313" key="1">
    <source>
        <dbReference type="EMBL" id="QOX65103.1"/>
    </source>
</evidence>
<dbReference type="Proteomes" id="UP000594014">
    <property type="component" value="Chromosome"/>
</dbReference>
<sequence>MNNRDLIGLAFRNLLRRKTRTILAVVGVVVGTCAIVVMLSIGFGLSASFQEQIESYGNLHLVNVYGGGGGRAYPTGGGSGSEKDGILNDRAITKMEKIEGVDAVTPTFQEYLSFGVGKYIAQASVIGIRPEVMQKFGYELQDGRMLGAGDKFEVVFGNQVPSWFYNPKKTWGSSWGGEAQVDVITNKMIITADEWYGQKRPQGSNEEKVTYKEYKIKGVGILANPSDDSAYNVYMSLEGLQIIRDEAKRARKETVSRQDDTYESAMVYVGDINDVEDVSNKIREMGFQTNSLNDWLKSMQDTARMIQGILGGIGAISLLVAALGITNTMIMAIYERTKEIGIMKVIGANLRDIRKMFLLESGMIGFLGGILGLILSFILSLLMNTVLSGIMSVMLGSIGGGGSTVSIIPWWVAVGSLVFSTAIGIIAGYSPARRAMRLSALESLRNE</sequence>
<accession>A0ACD1AFQ5</accession>
<keyword evidence="2" id="KW-1185">Reference proteome</keyword>
<organism evidence="1 2">
    <name type="scientific">Anoxybacterium hadale</name>
    <dbReference type="NCBI Taxonomy" id="3408580"/>
    <lineage>
        <taxon>Bacteria</taxon>
        <taxon>Bacillati</taxon>
        <taxon>Bacillota</taxon>
        <taxon>Clostridia</taxon>
        <taxon>Peptostreptococcales</taxon>
        <taxon>Anaerovoracaceae</taxon>
        <taxon>Anoxybacterium</taxon>
    </lineage>
</organism>
<name>A0ACD1AFQ5_9FIRM</name>
<protein>
    <submittedName>
        <fullName evidence="1">ABC transporter permease</fullName>
    </submittedName>
</protein>